<name>A0ACA9ST45_9GLOM</name>
<reference evidence="1" key="1">
    <citation type="submission" date="2021-06" db="EMBL/GenBank/DDBJ databases">
        <authorList>
            <person name="Kallberg Y."/>
            <person name="Tangrot J."/>
            <person name="Rosling A."/>
        </authorList>
    </citation>
    <scope>NUCLEOTIDE SEQUENCE</scope>
    <source>
        <strain evidence="1">MA461A</strain>
    </source>
</reference>
<dbReference type="EMBL" id="CAJVQC010160198">
    <property type="protein sequence ID" value="CAG8848327.1"/>
    <property type="molecule type" value="Genomic_DNA"/>
</dbReference>
<dbReference type="Proteomes" id="UP000789920">
    <property type="component" value="Unassembled WGS sequence"/>
</dbReference>
<accession>A0ACA9ST45</accession>
<evidence type="ECO:0000313" key="2">
    <source>
        <dbReference type="Proteomes" id="UP000789920"/>
    </source>
</evidence>
<comment type="caution">
    <text evidence="1">The sequence shown here is derived from an EMBL/GenBank/DDBJ whole genome shotgun (WGS) entry which is preliminary data.</text>
</comment>
<feature type="non-terminal residue" evidence="1">
    <location>
        <position position="1"/>
    </location>
</feature>
<gene>
    <name evidence="1" type="ORF">RPERSI_LOCUS35066</name>
</gene>
<proteinExistence type="predicted"/>
<sequence length="125" mass="15033">IQYFDWSILPNNYQQMTQLYRMALYYKKILERVPANPQITYQYTQNILITNEIKLYKKEEDIIVKRLNYARWMFQQIHGSFLATTTINDAKNLYDRWNKWIKNNVVSGTDLLPGIPNAIARARRK</sequence>
<keyword evidence="2" id="KW-1185">Reference proteome</keyword>
<evidence type="ECO:0000313" key="1">
    <source>
        <dbReference type="EMBL" id="CAG8848327.1"/>
    </source>
</evidence>
<organism evidence="1 2">
    <name type="scientific">Racocetra persica</name>
    <dbReference type="NCBI Taxonomy" id="160502"/>
    <lineage>
        <taxon>Eukaryota</taxon>
        <taxon>Fungi</taxon>
        <taxon>Fungi incertae sedis</taxon>
        <taxon>Mucoromycota</taxon>
        <taxon>Glomeromycotina</taxon>
        <taxon>Glomeromycetes</taxon>
        <taxon>Diversisporales</taxon>
        <taxon>Gigasporaceae</taxon>
        <taxon>Racocetra</taxon>
    </lineage>
</organism>
<protein>
    <submittedName>
        <fullName evidence="1">14271_t:CDS:1</fullName>
    </submittedName>
</protein>